<sequence length="540" mass="57851">MKTTQGLGILTSFVFVSCASVAQATVIDWNNTSGGDFNNDANWVGGTAPGASDSASFNTGADSAYTASLSEDVNVQGVSVKSDEVVIDLDGHNLEMQDGISVNSHSGGHLTLRNGELNRYRDDTDEEIKILIGSESGTKGSLVLDGMETGRSAFLGMKYYVGFSDTDSGGGEGSLELKNKTHITGYSTHVDGRLAFNDQSTMSLNEDVQLRNGVLEINSGSWLTAEEAELNGKVLMDGDNSSLSAHYMNLTEEGTISITNGARVSAEFGSYYGKVVIDGKNSSMDMWDTAYFGEDLIIQNGATMTGSYIKIGKSLTIEAGSKFDEGSYFFIDGTTTVKNGASLSSRELIVRSGGVLVMEDSDVDVNIMQTEGGKVQGSGVIRAGDVPGEYSTIVWNNDGGVVATGENGGTLTIKGEYWQEESATLQLTLGDWGSIGDFMVNVEDEARLDGILKIDLWETFKPEVNDEFSLFSASNISGMFSHFELPDIGPYLEWISKSRVVEGMETFSIKVIRAPEPYTLVLMTISLAGFAGARRFRKAA</sequence>
<reference evidence="2 3" key="1">
    <citation type="journal article" date="2005" name="Nucleic Acids Res.">
        <title>Genomic blueprint of Hahella chejuensis, a marine microbe producing an algicidal agent.</title>
        <authorList>
            <person name="Jeong H."/>
            <person name="Yim J.H."/>
            <person name="Lee C."/>
            <person name="Choi S.-H."/>
            <person name="Park Y.K."/>
            <person name="Yoon S.H."/>
            <person name="Hur C.-G."/>
            <person name="Kang H.-Y."/>
            <person name="Kim D."/>
            <person name="Lee H.H."/>
            <person name="Park K.H."/>
            <person name="Park S.-H."/>
            <person name="Park H.-S."/>
            <person name="Lee H.K."/>
            <person name="Oh T.K."/>
            <person name="Kim J.F."/>
        </authorList>
    </citation>
    <scope>NUCLEOTIDE SEQUENCE [LARGE SCALE GENOMIC DNA]</scope>
    <source>
        <strain evidence="2 3">KCTC 2396</strain>
    </source>
</reference>
<evidence type="ECO:0000313" key="2">
    <source>
        <dbReference type="EMBL" id="ABC33507.1"/>
    </source>
</evidence>
<feature type="signal peptide" evidence="1">
    <location>
        <begin position="1"/>
        <end position="24"/>
    </location>
</feature>
<gene>
    <name evidence="2" type="ordered locus">HCH_06889</name>
</gene>
<dbReference type="PROSITE" id="PS51257">
    <property type="entry name" value="PROKAR_LIPOPROTEIN"/>
    <property type="match status" value="1"/>
</dbReference>
<dbReference type="KEGG" id="hch:HCH_06889"/>
<keyword evidence="1" id="KW-0732">Signal</keyword>
<name>Q2S767_HAHCH</name>
<protein>
    <submittedName>
        <fullName evidence="2">Uncharacterized protein</fullName>
    </submittedName>
</protein>
<accession>Q2S767</accession>
<dbReference type="HOGENOM" id="CLU_044193_0_0_6"/>
<feature type="chain" id="PRO_5004214844" evidence="1">
    <location>
        <begin position="25"/>
        <end position="540"/>
    </location>
</feature>
<dbReference type="RefSeq" id="WP_011400557.1">
    <property type="nucleotide sequence ID" value="NC_007645.1"/>
</dbReference>
<dbReference type="NCBIfam" id="TIGR02595">
    <property type="entry name" value="PEP_CTERM"/>
    <property type="match status" value="1"/>
</dbReference>
<dbReference type="Proteomes" id="UP000000238">
    <property type="component" value="Chromosome"/>
</dbReference>
<keyword evidence="3" id="KW-1185">Reference proteome</keyword>
<dbReference type="InterPro" id="IPR013424">
    <property type="entry name" value="Ice-binding_C"/>
</dbReference>
<evidence type="ECO:0000256" key="1">
    <source>
        <dbReference type="SAM" id="SignalP"/>
    </source>
</evidence>
<dbReference type="OrthoDB" id="5368632at2"/>
<proteinExistence type="predicted"/>
<evidence type="ECO:0000313" key="3">
    <source>
        <dbReference type="Proteomes" id="UP000000238"/>
    </source>
</evidence>
<dbReference type="AlphaFoldDB" id="Q2S767"/>
<organism evidence="2 3">
    <name type="scientific">Hahella chejuensis (strain KCTC 2396)</name>
    <dbReference type="NCBI Taxonomy" id="349521"/>
    <lineage>
        <taxon>Bacteria</taxon>
        <taxon>Pseudomonadati</taxon>
        <taxon>Pseudomonadota</taxon>
        <taxon>Gammaproteobacteria</taxon>
        <taxon>Oceanospirillales</taxon>
        <taxon>Hahellaceae</taxon>
        <taxon>Hahella</taxon>
    </lineage>
</organism>
<dbReference type="EMBL" id="CP000155">
    <property type="protein sequence ID" value="ABC33507.1"/>
    <property type="molecule type" value="Genomic_DNA"/>
</dbReference>
<dbReference type="eggNOG" id="COG4625">
    <property type="taxonomic scope" value="Bacteria"/>
</dbReference>